<dbReference type="OrthoDB" id="6350415at2759"/>
<dbReference type="Proteomes" id="UP000677803">
    <property type="component" value="Unassembled WGS sequence"/>
</dbReference>
<evidence type="ECO:0000313" key="3">
    <source>
        <dbReference type="Proteomes" id="UP000677803"/>
    </source>
</evidence>
<dbReference type="AlphaFoldDB" id="A0A8S4ASA0"/>
<protein>
    <submittedName>
        <fullName evidence="2">(Atlantic silverside) hypothetical protein</fullName>
    </submittedName>
</protein>
<comment type="caution">
    <text evidence="2">The sequence shown here is derived from an EMBL/GenBank/DDBJ whole genome shotgun (WGS) entry which is preliminary data.</text>
</comment>
<proteinExistence type="predicted"/>
<sequence>MERFKETRVARSLNTIEDMHSRLQSNMEAIGMLNQQLNIICRENKRLRRQLEEERSTRRRVKHQIPRPSTSQHCFFIHPPPPHLNSVCPPTSSSSSSPSFLGLLHPLSTEPVAGDTWDLNSK</sequence>
<dbReference type="EMBL" id="CAJRST010006668">
    <property type="protein sequence ID" value="CAG5895818.1"/>
    <property type="molecule type" value="Genomic_DNA"/>
</dbReference>
<accession>A0A8S4ASA0</accession>
<feature type="region of interest" description="Disordered" evidence="1">
    <location>
        <begin position="52"/>
        <end position="73"/>
    </location>
</feature>
<evidence type="ECO:0000313" key="2">
    <source>
        <dbReference type="EMBL" id="CAG5895818.1"/>
    </source>
</evidence>
<keyword evidence="3" id="KW-1185">Reference proteome</keyword>
<evidence type="ECO:0000256" key="1">
    <source>
        <dbReference type="SAM" id="MobiDB-lite"/>
    </source>
</evidence>
<organism evidence="2 3">
    <name type="scientific">Menidia menidia</name>
    <name type="common">Atlantic silverside</name>
    <dbReference type="NCBI Taxonomy" id="238744"/>
    <lineage>
        <taxon>Eukaryota</taxon>
        <taxon>Metazoa</taxon>
        <taxon>Chordata</taxon>
        <taxon>Craniata</taxon>
        <taxon>Vertebrata</taxon>
        <taxon>Euteleostomi</taxon>
        <taxon>Actinopterygii</taxon>
        <taxon>Neopterygii</taxon>
        <taxon>Teleostei</taxon>
        <taxon>Neoteleostei</taxon>
        <taxon>Acanthomorphata</taxon>
        <taxon>Ovalentaria</taxon>
        <taxon>Atherinomorphae</taxon>
        <taxon>Atheriniformes</taxon>
        <taxon>Atherinopsidae</taxon>
        <taxon>Menidiinae</taxon>
        <taxon>Menidia</taxon>
    </lineage>
</organism>
<name>A0A8S4ASA0_9TELE</name>
<reference evidence="2" key="1">
    <citation type="submission" date="2021-05" db="EMBL/GenBank/DDBJ databases">
        <authorList>
            <person name="Tigano A."/>
        </authorList>
    </citation>
    <scope>NUCLEOTIDE SEQUENCE</scope>
</reference>
<feature type="compositionally biased region" description="Low complexity" evidence="1">
    <location>
        <begin position="86"/>
        <end position="108"/>
    </location>
</feature>
<feature type="region of interest" description="Disordered" evidence="1">
    <location>
        <begin position="86"/>
        <end position="122"/>
    </location>
</feature>
<gene>
    <name evidence="2" type="ORF">MMEN_LOCUS6886</name>
</gene>